<dbReference type="EMBL" id="JAUCBP010000002">
    <property type="protein sequence ID" value="MDM7859540.1"/>
    <property type="molecule type" value="Genomic_DNA"/>
</dbReference>
<evidence type="ECO:0000313" key="2">
    <source>
        <dbReference type="EMBL" id="MDM7859540.1"/>
    </source>
</evidence>
<keyword evidence="3" id="KW-1185">Reference proteome</keyword>
<keyword evidence="1" id="KW-1133">Transmembrane helix</keyword>
<reference evidence="2 3" key="1">
    <citation type="submission" date="2023-06" db="EMBL/GenBank/DDBJ databases">
        <title>Alteromonas sp. ASW11-36 isolated from intertidal sand.</title>
        <authorList>
            <person name="Li Y."/>
        </authorList>
    </citation>
    <scope>NUCLEOTIDE SEQUENCE [LARGE SCALE GENOMIC DNA]</scope>
    <source>
        <strain evidence="2 3">ASW11-36</strain>
    </source>
</reference>
<dbReference type="Gene3D" id="3.30.700.10">
    <property type="entry name" value="Glycoprotein, Type 4 Pilin"/>
    <property type="match status" value="1"/>
</dbReference>
<gene>
    <name evidence="2" type="ORF">QTP81_02830</name>
</gene>
<comment type="caution">
    <text evidence="2">The sequence shown here is derived from an EMBL/GenBank/DDBJ whole genome shotgun (WGS) entry which is preliminary data.</text>
</comment>
<organism evidence="2 3">
    <name type="scientific">Alteromonas arenosi</name>
    <dbReference type="NCBI Taxonomy" id="3055817"/>
    <lineage>
        <taxon>Bacteria</taxon>
        <taxon>Pseudomonadati</taxon>
        <taxon>Pseudomonadota</taxon>
        <taxon>Gammaproteobacteria</taxon>
        <taxon>Alteromonadales</taxon>
        <taxon>Alteromonadaceae</taxon>
        <taxon>Alteromonas/Salinimonas group</taxon>
        <taxon>Alteromonas</taxon>
    </lineage>
</organism>
<dbReference type="SUPFAM" id="SSF54523">
    <property type="entry name" value="Pili subunits"/>
    <property type="match status" value="1"/>
</dbReference>
<proteinExistence type="predicted"/>
<dbReference type="Pfam" id="PF07963">
    <property type="entry name" value="N_methyl"/>
    <property type="match status" value="1"/>
</dbReference>
<feature type="transmembrane region" description="Helical" evidence="1">
    <location>
        <begin position="7"/>
        <end position="28"/>
    </location>
</feature>
<dbReference type="InterPro" id="IPR012902">
    <property type="entry name" value="N_methyl_site"/>
</dbReference>
<keyword evidence="1" id="KW-0472">Membrane</keyword>
<sequence>MKNNNKGFTLIELIIVIVLLGILATIAAPRFIDVSRDAKIAALQGIEAQFVTTIDLVRAKARIEGLRPAAANPGGSQQTAYVIDFGFGSTEVDWRNLCPEARAESGDQLGMLDFINVSSDDITSRITNQYALIGYDVPSSGTPTNQGCYILYDSFGNPECTLQVVTDDC</sequence>
<keyword evidence="1" id="KW-0812">Transmembrane</keyword>
<evidence type="ECO:0000256" key="1">
    <source>
        <dbReference type="SAM" id="Phobius"/>
    </source>
</evidence>
<dbReference type="RefSeq" id="WP_289363583.1">
    <property type="nucleotide sequence ID" value="NZ_JAUCBP010000002.1"/>
</dbReference>
<dbReference type="NCBIfam" id="TIGR02532">
    <property type="entry name" value="IV_pilin_GFxxxE"/>
    <property type="match status" value="1"/>
</dbReference>
<dbReference type="InterPro" id="IPR045584">
    <property type="entry name" value="Pilin-like"/>
</dbReference>
<name>A0ABT7STL4_9ALTE</name>
<dbReference type="PROSITE" id="PS00409">
    <property type="entry name" value="PROKAR_NTER_METHYL"/>
    <property type="match status" value="1"/>
</dbReference>
<evidence type="ECO:0000313" key="3">
    <source>
        <dbReference type="Proteomes" id="UP001234343"/>
    </source>
</evidence>
<protein>
    <submittedName>
        <fullName evidence="2">Prepilin-type N-terminal cleavage/methylation domain-containing protein</fullName>
    </submittedName>
</protein>
<dbReference type="Proteomes" id="UP001234343">
    <property type="component" value="Unassembled WGS sequence"/>
</dbReference>
<accession>A0ABT7STL4</accession>